<reference evidence="1 2" key="1">
    <citation type="journal article" date="2016" name="Nat. Commun.">
        <title>Thousands of microbial genomes shed light on interconnected biogeochemical processes in an aquifer system.</title>
        <authorList>
            <person name="Anantharaman K."/>
            <person name="Brown C.T."/>
            <person name="Hug L.A."/>
            <person name="Sharon I."/>
            <person name="Castelle C.J."/>
            <person name="Probst A.J."/>
            <person name="Thomas B.C."/>
            <person name="Singh A."/>
            <person name="Wilkins M.J."/>
            <person name="Karaoz U."/>
            <person name="Brodie E.L."/>
            <person name="Williams K.H."/>
            <person name="Hubbard S.S."/>
            <person name="Banfield J.F."/>
        </authorList>
    </citation>
    <scope>NUCLEOTIDE SEQUENCE [LARGE SCALE GENOMIC DNA]</scope>
</reference>
<protein>
    <submittedName>
        <fullName evidence="1">Uncharacterized protein</fullName>
    </submittedName>
</protein>
<evidence type="ECO:0000313" key="1">
    <source>
        <dbReference type="EMBL" id="OGF66819.1"/>
    </source>
</evidence>
<comment type="caution">
    <text evidence="1">The sequence shown here is derived from an EMBL/GenBank/DDBJ whole genome shotgun (WGS) entry which is preliminary data.</text>
</comment>
<sequence>MIKDASIDQQDCLKFYFGLKFKKYYSKHSADLLDVPWVRLYGTTDKSEEAIDIKNTSDGGYVLASNDVIEHAAWAAKIDTQGNLLWHRYYSSYEPYSGIDAIRSSL</sequence>
<name>A0A1F5VTU1_9BACT</name>
<organism evidence="1 2">
    <name type="scientific">Candidatus Fischerbacteria bacterium RBG_13_37_8</name>
    <dbReference type="NCBI Taxonomy" id="1817863"/>
    <lineage>
        <taxon>Bacteria</taxon>
        <taxon>Candidatus Fischeribacteriota</taxon>
    </lineage>
</organism>
<proteinExistence type="predicted"/>
<evidence type="ECO:0000313" key="2">
    <source>
        <dbReference type="Proteomes" id="UP000178943"/>
    </source>
</evidence>
<dbReference type="AlphaFoldDB" id="A0A1F5VTU1"/>
<accession>A0A1F5VTU1</accession>
<dbReference type="STRING" id="1817863.A2Y62_10565"/>
<dbReference type="EMBL" id="MFGW01000083">
    <property type="protein sequence ID" value="OGF66819.1"/>
    <property type="molecule type" value="Genomic_DNA"/>
</dbReference>
<gene>
    <name evidence="1" type="ORF">A2Y62_10565</name>
</gene>
<dbReference type="Proteomes" id="UP000178943">
    <property type="component" value="Unassembled WGS sequence"/>
</dbReference>